<feature type="non-terminal residue" evidence="1">
    <location>
        <position position="1"/>
    </location>
</feature>
<dbReference type="InterPro" id="IPR008969">
    <property type="entry name" value="CarboxyPept-like_regulatory"/>
</dbReference>
<proteinExistence type="predicted"/>
<sequence length="289" mass="31955">GQAFSAARDLGRFFVWDKSYDANAADIIVEPLASVSGLVVDRNDNPVTEFELKVSVFVKDDMVYQGSLGEMPWKIEIGSDGSFDIDTIPTGLALQLAVKKPGFKTTTNLEGLAGGGNLELGRITLEPMEGFDEDTRWDCVLTGLVVNEHNEPMADVKISAVAGEERFETISDTGGRYEFQKLPEGVQTQIVPYFDGYGFNPFVYTCFELSNELDIQIFPPAYDWYGKPAPGLFVGKWLNSEAFGLEELKGHVVLLHIGIDLAGYPGDTKALTYLRDLEQIKGVLERYED</sequence>
<organism evidence="1">
    <name type="scientific">marine sediment metagenome</name>
    <dbReference type="NCBI Taxonomy" id="412755"/>
    <lineage>
        <taxon>unclassified sequences</taxon>
        <taxon>metagenomes</taxon>
        <taxon>ecological metagenomes</taxon>
    </lineage>
</organism>
<dbReference type="EMBL" id="BARW01015494">
    <property type="protein sequence ID" value="GAI95406.1"/>
    <property type="molecule type" value="Genomic_DNA"/>
</dbReference>
<reference evidence="1" key="1">
    <citation type="journal article" date="2014" name="Front. Microbiol.">
        <title>High frequency of phylogenetically diverse reductive dehalogenase-homologous genes in deep subseafloor sedimentary metagenomes.</title>
        <authorList>
            <person name="Kawai M."/>
            <person name="Futagami T."/>
            <person name="Toyoda A."/>
            <person name="Takaki Y."/>
            <person name="Nishi S."/>
            <person name="Hori S."/>
            <person name="Arai W."/>
            <person name="Tsubouchi T."/>
            <person name="Morono Y."/>
            <person name="Uchiyama I."/>
            <person name="Ito T."/>
            <person name="Fujiyama A."/>
            <person name="Inagaki F."/>
            <person name="Takami H."/>
        </authorList>
    </citation>
    <scope>NUCLEOTIDE SEQUENCE</scope>
    <source>
        <strain evidence="1">Expedition CK06-06</strain>
    </source>
</reference>
<evidence type="ECO:0008006" key="2">
    <source>
        <dbReference type="Google" id="ProtNLM"/>
    </source>
</evidence>
<dbReference type="AlphaFoldDB" id="X1TVJ7"/>
<accession>X1TVJ7</accession>
<comment type="caution">
    <text evidence="1">The sequence shown here is derived from an EMBL/GenBank/DDBJ whole genome shotgun (WGS) entry which is preliminary data.</text>
</comment>
<name>X1TVJ7_9ZZZZ</name>
<evidence type="ECO:0000313" key="1">
    <source>
        <dbReference type="EMBL" id="GAI95406.1"/>
    </source>
</evidence>
<protein>
    <recommendedName>
        <fullName evidence="2">Carboxypeptidase regulatory-like domain-containing protein</fullName>
    </recommendedName>
</protein>
<dbReference type="SUPFAM" id="SSF49464">
    <property type="entry name" value="Carboxypeptidase regulatory domain-like"/>
    <property type="match status" value="1"/>
</dbReference>
<feature type="non-terminal residue" evidence="1">
    <location>
        <position position="289"/>
    </location>
</feature>
<gene>
    <name evidence="1" type="ORF">S12H4_27176</name>
</gene>